<feature type="domain" description="BTB" evidence="5">
    <location>
        <begin position="109"/>
        <end position="178"/>
    </location>
</feature>
<dbReference type="InterPro" id="IPR045890">
    <property type="entry name" value="POB1-like"/>
</dbReference>
<dbReference type="EMBL" id="CABITT030000006">
    <property type="protein sequence ID" value="VVB06858.1"/>
    <property type="molecule type" value="Genomic_DNA"/>
</dbReference>
<gene>
    <name evidence="6" type="ORF">ANE_LOCUS17302</name>
</gene>
<dbReference type="Proteomes" id="UP000489600">
    <property type="component" value="Unassembled WGS sequence"/>
</dbReference>
<dbReference type="PANTHER" id="PTHR46336:SF8">
    <property type="entry name" value="BTB DOMAIN-CONTAINING PROTEIN"/>
    <property type="match status" value="1"/>
</dbReference>
<dbReference type="GO" id="GO:0016567">
    <property type="term" value="P:protein ubiquitination"/>
    <property type="evidence" value="ECO:0007669"/>
    <property type="project" value="UniProtKB-UniPathway"/>
</dbReference>
<evidence type="ECO:0000256" key="1">
    <source>
        <dbReference type="ARBA" id="ARBA00002668"/>
    </source>
</evidence>
<name>A0A565BZP4_9BRAS</name>
<dbReference type="InterPro" id="IPR011333">
    <property type="entry name" value="SKP1/BTB/POZ_sf"/>
</dbReference>
<accession>A0A565BZP4</accession>
<dbReference type="SMART" id="SM00875">
    <property type="entry name" value="BACK"/>
    <property type="match status" value="1"/>
</dbReference>
<dbReference type="Gene3D" id="3.30.710.10">
    <property type="entry name" value="Potassium Channel Kv1.1, Chain A"/>
    <property type="match status" value="1"/>
</dbReference>
<dbReference type="AlphaFoldDB" id="A0A565BZP4"/>
<evidence type="ECO:0000313" key="6">
    <source>
        <dbReference type="EMBL" id="VVB06858.1"/>
    </source>
</evidence>
<dbReference type="Pfam" id="PF00651">
    <property type="entry name" value="BTB"/>
    <property type="match status" value="1"/>
</dbReference>
<comment type="caution">
    <text evidence="6">The sequence shown here is derived from an EMBL/GenBank/DDBJ whole genome shotgun (WGS) entry which is preliminary data.</text>
</comment>
<comment type="function">
    <text evidence="1">May act as a substrate-specific adapter of an E3 ubiquitin-protein ligase complex (CUL3-RBX1-BTB) which mediates the ubiquitination and subsequent proteasomal degradation of target proteins.</text>
</comment>
<dbReference type="PROSITE" id="PS50097">
    <property type="entry name" value="BTB"/>
    <property type="match status" value="1"/>
</dbReference>
<dbReference type="Gene3D" id="1.25.40.420">
    <property type="match status" value="1"/>
</dbReference>
<dbReference type="PANTHER" id="PTHR46336">
    <property type="entry name" value="OS02G0260700 PROTEIN"/>
    <property type="match status" value="1"/>
</dbReference>
<keyword evidence="3" id="KW-0833">Ubl conjugation pathway</keyword>
<protein>
    <recommendedName>
        <fullName evidence="5">BTB domain-containing protein</fullName>
    </recommendedName>
</protein>
<dbReference type="GO" id="GO:0010114">
    <property type="term" value="P:response to red light"/>
    <property type="evidence" value="ECO:0007669"/>
    <property type="project" value="TreeGrafter"/>
</dbReference>
<evidence type="ECO:0000259" key="5">
    <source>
        <dbReference type="PROSITE" id="PS50097"/>
    </source>
</evidence>
<dbReference type="SUPFAM" id="SSF54695">
    <property type="entry name" value="POZ domain"/>
    <property type="match status" value="1"/>
</dbReference>
<dbReference type="GO" id="GO:0005634">
    <property type="term" value="C:nucleus"/>
    <property type="evidence" value="ECO:0007669"/>
    <property type="project" value="TreeGrafter"/>
</dbReference>
<evidence type="ECO:0000313" key="7">
    <source>
        <dbReference type="Proteomes" id="UP000489600"/>
    </source>
</evidence>
<dbReference type="CDD" id="cd18186">
    <property type="entry name" value="BTB_POZ_ZBTB_KLHL-like"/>
    <property type="match status" value="1"/>
</dbReference>
<dbReference type="SMART" id="SM00225">
    <property type="entry name" value="BTB"/>
    <property type="match status" value="1"/>
</dbReference>
<evidence type="ECO:0000256" key="4">
    <source>
        <dbReference type="SAM" id="MobiDB-lite"/>
    </source>
</evidence>
<dbReference type="UniPathway" id="UPA00143"/>
<feature type="region of interest" description="Disordered" evidence="4">
    <location>
        <begin position="80"/>
        <end position="103"/>
    </location>
</feature>
<dbReference type="FunFam" id="1.25.40.420:FF:000008">
    <property type="entry name" value="BTB/POZ domain-containing protein POB1"/>
    <property type="match status" value="1"/>
</dbReference>
<evidence type="ECO:0000256" key="2">
    <source>
        <dbReference type="ARBA" id="ARBA00004906"/>
    </source>
</evidence>
<organism evidence="6 7">
    <name type="scientific">Arabis nemorensis</name>
    <dbReference type="NCBI Taxonomy" id="586526"/>
    <lineage>
        <taxon>Eukaryota</taxon>
        <taxon>Viridiplantae</taxon>
        <taxon>Streptophyta</taxon>
        <taxon>Embryophyta</taxon>
        <taxon>Tracheophyta</taxon>
        <taxon>Spermatophyta</taxon>
        <taxon>Magnoliopsida</taxon>
        <taxon>eudicotyledons</taxon>
        <taxon>Gunneridae</taxon>
        <taxon>Pentapetalae</taxon>
        <taxon>rosids</taxon>
        <taxon>malvids</taxon>
        <taxon>Brassicales</taxon>
        <taxon>Brassicaceae</taxon>
        <taxon>Arabideae</taxon>
        <taxon>Arabis</taxon>
    </lineage>
</organism>
<dbReference type="Pfam" id="PF07707">
    <property type="entry name" value="BACK"/>
    <property type="match status" value="1"/>
</dbReference>
<dbReference type="OrthoDB" id="45365at2759"/>
<dbReference type="InterPro" id="IPR000210">
    <property type="entry name" value="BTB/POZ_dom"/>
</dbReference>
<reference evidence="6" key="1">
    <citation type="submission" date="2019-07" db="EMBL/GenBank/DDBJ databases">
        <authorList>
            <person name="Dittberner H."/>
        </authorList>
    </citation>
    <scope>NUCLEOTIDE SEQUENCE [LARGE SCALE GENOMIC DNA]</scope>
</reference>
<sequence>MVMESNISGSETHGDFGFAFNDANFSDRLLRIEITGSGEVSCSSVGDLVRNRKRRREDSNKEATSTAGVLDLGSYHVESNLNSENNKNNKEHEETQSGGDYENESYCKLTSPLVLRVKELHISSPILASKSPFFYKLFSNGMRESEQRHVTLSIDASEEVAVMELLNFMYTNSLSVTTAPALLDVLTVADKFEVASCMKYCCNFLLNTPMTLDFALLLLELPSSIQAAASVEPLTNAARQFIASRYKNISKVQLNELMALPLVGLEAIIASDDLQVISEDTLYELVLRWAKTHYSVSEERQEILASLANYIRFPHMSCPRLRKIWTSDDFTHPDKTRLVLEALFFKAESQHRQRSRASKKHDSLAHWYVERDYKFRPIKIVEFEIPRQQCIVYLDLSHKECAGLYPSNQLYSQAFHLGGQGFFLIADCNMKQPNSFHFGLYIAIQECGLVSLTVECEFAARSKPTEEFVGKSKMRYTFTGNISVGLRNLFAIPWESFMAKTCPYFINDVLHLRAKLSICP</sequence>
<comment type="pathway">
    <text evidence="2">Protein modification; protein ubiquitination.</text>
</comment>
<keyword evidence="7" id="KW-1185">Reference proteome</keyword>
<proteinExistence type="predicted"/>
<dbReference type="InterPro" id="IPR011705">
    <property type="entry name" value="BACK"/>
</dbReference>
<evidence type="ECO:0000256" key="3">
    <source>
        <dbReference type="ARBA" id="ARBA00022786"/>
    </source>
</evidence>